<comment type="similarity">
    <text evidence="3">Belongs to the class-II aminoacyl-tRNA synthetase family. Type-1 seryl-tRNA synthetase subfamily.</text>
</comment>
<evidence type="ECO:0000256" key="13">
    <source>
        <dbReference type="ARBA" id="ARBA00048823"/>
    </source>
</evidence>
<dbReference type="Pfam" id="PF00587">
    <property type="entry name" value="tRNA-synt_2b"/>
    <property type="match status" value="1"/>
</dbReference>
<dbReference type="InterPro" id="IPR010978">
    <property type="entry name" value="tRNA-bd_arm"/>
</dbReference>
<keyword evidence="7" id="KW-0547">Nucleotide-binding</keyword>
<comment type="catalytic activity">
    <reaction evidence="12">
        <text>tRNA(Sec) + L-serine + ATP = L-seryl-tRNA(Sec) + AMP + diphosphate + H(+)</text>
        <dbReference type="Rhea" id="RHEA:42580"/>
        <dbReference type="Rhea" id="RHEA-COMP:9742"/>
        <dbReference type="Rhea" id="RHEA-COMP:10128"/>
        <dbReference type="ChEBI" id="CHEBI:15378"/>
        <dbReference type="ChEBI" id="CHEBI:30616"/>
        <dbReference type="ChEBI" id="CHEBI:33019"/>
        <dbReference type="ChEBI" id="CHEBI:33384"/>
        <dbReference type="ChEBI" id="CHEBI:78442"/>
        <dbReference type="ChEBI" id="CHEBI:78533"/>
        <dbReference type="ChEBI" id="CHEBI:456215"/>
        <dbReference type="EC" id="6.1.1.11"/>
    </reaction>
</comment>
<dbReference type="Gene3D" id="1.10.287.40">
    <property type="entry name" value="Serine-tRNA synthetase, tRNA binding domain"/>
    <property type="match status" value="1"/>
</dbReference>
<dbReference type="PRINTS" id="PR00981">
    <property type="entry name" value="TRNASYNTHSER"/>
</dbReference>
<dbReference type="InterPro" id="IPR042103">
    <property type="entry name" value="SerRS_1_N_sf"/>
</dbReference>
<evidence type="ECO:0000256" key="1">
    <source>
        <dbReference type="ARBA" id="ARBA00004496"/>
    </source>
</evidence>
<evidence type="ECO:0000256" key="5">
    <source>
        <dbReference type="ARBA" id="ARBA00022490"/>
    </source>
</evidence>
<dbReference type="CDD" id="cd00770">
    <property type="entry name" value="SerRS_core"/>
    <property type="match status" value="1"/>
</dbReference>
<keyword evidence="8" id="KW-0067">ATP-binding</keyword>
<comment type="subcellular location">
    <subcellularLocation>
        <location evidence="1">Cytoplasm</location>
    </subcellularLocation>
</comment>
<evidence type="ECO:0000256" key="11">
    <source>
        <dbReference type="ARBA" id="ARBA00039158"/>
    </source>
</evidence>
<dbReference type="PIRSF" id="PIRSF001529">
    <property type="entry name" value="Ser-tRNA-synth_IIa"/>
    <property type="match status" value="1"/>
</dbReference>
<dbReference type="EMBL" id="JAUSWO010000001">
    <property type="protein sequence ID" value="MDQ0513797.1"/>
    <property type="molecule type" value="Genomic_DNA"/>
</dbReference>
<evidence type="ECO:0000256" key="7">
    <source>
        <dbReference type="ARBA" id="ARBA00022741"/>
    </source>
</evidence>
<dbReference type="InterPro" id="IPR045864">
    <property type="entry name" value="aa-tRNA-synth_II/BPL/LPL"/>
</dbReference>
<dbReference type="GO" id="GO:0004828">
    <property type="term" value="F:serine-tRNA ligase activity"/>
    <property type="evidence" value="ECO:0007669"/>
    <property type="project" value="UniProtKB-EC"/>
</dbReference>
<evidence type="ECO:0000313" key="18">
    <source>
        <dbReference type="Proteomes" id="UP001240643"/>
    </source>
</evidence>
<dbReference type="PROSITE" id="PS50862">
    <property type="entry name" value="AA_TRNA_LIGASE_II"/>
    <property type="match status" value="1"/>
</dbReference>
<dbReference type="InterPro" id="IPR015866">
    <property type="entry name" value="Ser-tRNA-synth_1_N"/>
</dbReference>
<dbReference type="InterPro" id="IPR002314">
    <property type="entry name" value="aa-tRNA-synt_IIb"/>
</dbReference>
<evidence type="ECO:0000256" key="2">
    <source>
        <dbReference type="ARBA" id="ARBA00005045"/>
    </source>
</evidence>
<dbReference type="NCBIfam" id="TIGR00414">
    <property type="entry name" value="serS"/>
    <property type="match status" value="1"/>
</dbReference>
<accession>A0ABU0LYP8</accession>
<dbReference type="EC" id="6.1.1.11" evidence="4 14"/>
<dbReference type="RefSeq" id="WP_256547505.1">
    <property type="nucleotide sequence ID" value="NZ_CP101809.1"/>
</dbReference>
<keyword evidence="10" id="KW-0030">Aminoacyl-tRNA synthetase</keyword>
<keyword evidence="9" id="KW-0648">Protein biosynthesis</keyword>
<proteinExistence type="inferred from homology"/>
<dbReference type="SUPFAM" id="SSF46589">
    <property type="entry name" value="tRNA-binding arm"/>
    <property type="match status" value="1"/>
</dbReference>
<dbReference type="PANTHER" id="PTHR43697">
    <property type="entry name" value="SERYL-TRNA SYNTHETASE"/>
    <property type="match status" value="1"/>
</dbReference>
<evidence type="ECO:0000256" key="12">
    <source>
        <dbReference type="ARBA" id="ARBA00047929"/>
    </source>
</evidence>
<evidence type="ECO:0000256" key="14">
    <source>
        <dbReference type="NCBIfam" id="TIGR00414"/>
    </source>
</evidence>
<dbReference type="Proteomes" id="UP001240643">
    <property type="component" value="Unassembled WGS sequence"/>
</dbReference>
<evidence type="ECO:0000259" key="16">
    <source>
        <dbReference type="PROSITE" id="PS50862"/>
    </source>
</evidence>
<dbReference type="Pfam" id="PF02403">
    <property type="entry name" value="Seryl_tRNA_N"/>
    <property type="match status" value="1"/>
</dbReference>
<dbReference type="InterPro" id="IPR002317">
    <property type="entry name" value="Ser-tRNA-ligase_type_1"/>
</dbReference>
<evidence type="ECO:0000256" key="10">
    <source>
        <dbReference type="ARBA" id="ARBA00023146"/>
    </source>
</evidence>
<dbReference type="SUPFAM" id="SSF55681">
    <property type="entry name" value="Class II aaRS and biotin synthetases"/>
    <property type="match status" value="1"/>
</dbReference>
<comment type="catalytic activity">
    <reaction evidence="13">
        <text>tRNA(Ser) + L-serine + ATP = L-seryl-tRNA(Ser) + AMP + diphosphate + H(+)</text>
        <dbReference type="Rhea" id="RHEA:12292"/>
        <dbReference type="Rhea" id="RHEA-COMP:9669"/>
        <dbReference type="Rhea" id="RHEA-COMP:9703"/>
        <dbReference type="ChEBI" id="CHEBI:15378"/>
        <dbReference type="ChEBI" id="CHEBI:30616"/>
        <dbReference type="ChEBI" id="CHEBI:33019"/>
        <dbReference type="ChEBI" id="CHEBI:33384"/>
        <dbReference type="ChEBI" id="CHEBI:78442"/>
        <dbReference type="ChEBI" id="CHEBI:78533"/>
        <dbReference type="ChEBI" id="CHEBI:456215"/>
        <dbReference type="EC" id="6.1.1.11"/>
    </reaction>
</comment>
<keyword evidence="5" id="KW-0963">Cytoplasm</keyword>
<evidence type="ECO:0000256" key="9">
    <source>
        <dbReference type="ARBA" id="ARBA00022917"/>
    </source>
</evidence>
<dbReference type="InterPro" id="IPR033729">
    <property type="entry name" value="SerRS_core"/>
</dbReference>
<reference evidence="17" key="1">
    <citation type="submission" date="2023-07" db="EMBL/GenBank/DDBJ databases">
        <title>Genomic Encyclopedia of Type Strains, Phase IV (KMG-IV): sequencing the most valuable type-strain genomes for metagenomic binning, comparative biology and taxonomic classification.</title>
        <authorList>
            <person name="Goeker M."/>
        </authorList>
    </citation>
    <scope>NUCLEOTIDE SEQUENCE [LARGE SCALE GENOMIC DNA]</scope>
    <source>
        <strain evidence="17">DSM 21204</strain>
    </source>
</reference>
<evidence type="ECO:0000256" key="3">
    <source>
        <dbReference type="ARBA" id="ARBA00010728"/>
    </source>
</evidence>
<evidence type="ECO:0000313" key="17">
    <source>
        <dbReference type="EMBL" id="MDQ0513797.1"/>
    </source>
</evidence>
<evidence type="ECO:0000256" key="8">
    <source>
        <dbReference type="ARBA" id="ARBA00022840"/>
    </source>
</evidence>
<sequence length="429" mass="48465">MIDLRLLKKDFEFVKEKLLQKQVNSSLIKNLKDNYDLLSLLKLEEEKLNNQRTVLSKKIGIAYNQNKQKEALELQKEMQQIKKTLNDLETRLTLVSADFDKISHQIPNLPDEAVPVGVDENDNKVLFQWGQTPKFDFEPQPHWNIASDLDLVDFEAGGKISGSRFVVYKGLGAQLYNALAEFTTKIQVTNNGYYPYAVPVILSGESLFRSGQLPKFEADLFNLGNNKYLSPTSESQLISLYANTIIDSAKLPIKMTATSLCFRKESGAAGRDTRGVIRLHQFTKTELIMICDQKDAAKQLENLTENAQSILKILKLPYQVVDLCTGDLGFSAARTYDLEVWLPSEKRYREISSCSNTGDFQARRALIRHRKTSTDKTAYVALLNGSGVAIDRLFAAILENYQQADGSVLIPEALQPYLNNLKKIEKPKE</sequence>
<comment type="caution">
    <text evidence="17">The sequence shown here is derived from an EMBL/GenBank/DDBJ whole genome shotgun (WGS) entry which is preliminary data.</text>
</comment>
<comment type="pathway">
    <text evidence="2">Aminoacyl-tRNA biosynthesis; selenocysteinyl-tRNA(Sec) biosynthesis; L-seryl-tRNA(Sec) from L-serine and tRNA(Sec): step 1/1.</text>
</comment>
<keyword evidence="15" id="KW-0175">Coiled coil</keyword>
<protein>
    <recommendedName>
        <fullName evidence="11 14">Serine--tRNA ligase</fullName>
        <ecNumber evidence="4 14">6.1.1.11</ecNumber>
    </recommendedName>
</protein>
<evidence type="ECO:0000256" key="4">
    <source>
        <dbReference type="ARBA" id="ARBA00012840"/>
    </source>
</evidence>
<name>A0ABU0LYP8_9BACT</name>
<dbReference type="InterPro" id="IPR006195">
    <property type="entry name" value="aa-tRNA-synth_II"/>
</dbReference>
<feature type="coiled-coil region" evidence="15">
    <location>
        <begin position="64"/>
        <end position="98"/>
    </location>
</feature>
<gene>
    <name evidence="17" type="ORF">J2Z62_000235</name>
</gene>
<keyword evidence="18" id="KW-1185">Reference proteome</keyword>
<feature type="domain" description="Aminoacyl-transfer RNA synthetases class-II family profile" evidence="16">
    <location>
        <begin position="172"/>
        <end position="411"/>
    </location>
</feature>
<evidence type="ECO:0000256" key="6">
    <source>
        <dbReference type="ARBA" id="ARBA00022598"/>
    </source>
</evidence>
<keyword evidence="6 17" id="KW-0436">Ligase</keyword>
<dbReference type="Gene3D" id="3.30.930.10">
    <property type="entry name" value="Bira Bifunctional Protein, Domain 2"/>
    <property type="match status" value="1"/>
</dbReference>
<dbReference type="PANTHER" id="PTHR43697:SF1">
    <property type="entry name" value="SERINE--TRNA LIGASE"/>
    <property type="match status" value="1"/>
</dbReference>
<evidence type="ECO:0000256" key="15">
    <source>
        <dbReference type="SAM" id="Coils"/>
    </source>
</evidence>
<organism evidence="17 18">
    <name type="scientific">Mycoplasmoides fastidiosum</name>
    <dbReference type="NCBI Taxonomy" id="92758"/>
    <lineage>
        <taxon>Bacteria</taxon>
        <taxon>Bacillati</taxon>
        <taxon>Mycoplasmatota</taxon>
        <taxon>Mycoplasmoidales</taxon>
        <taxon>Mycoplasmoidaceae</taxon>
        <taxon>Mycoplasmoides</taxon>
    </lineage>
</organism>